<keyword evidence="2" id="KW-0413">Isomerase</keyword>
<protein>
    <submittedName>
        <fullName evidence="2">Sugar phosphate isomerase/epimerase</fullName>
    </submittedName>
</protein>
<dbReference type="SUPFAM" id="SSF51658">
    <property type="entry name" value="Xylose isomerase-like"/>
    <property type="match status" value="1"/>
</dbReference>
<evidence type="ECO:0000259" key="1">
    <source>
        <dbReference type="Pfam" id="PF01261"/>
    </source>
</evidence>
<dbReference type="InterPro" id="IPR036237">
    <property type="entry name" value="Xyl_isomerase-like_sf"/>
</dbReference>
<dbReference type="InterPro" id="IPR050312">
    <property type="entry name" value="IolE/XylAMocC-like"/>
</dbReference>
<dbReference type="PANTHER" id="PTHR12110">
    <property type="entry name" value="HYDROXYPYRUVATE ISOMERASE"/>
    <property type="match status" value="1"/>
</dbReference>
<keyword evidence="3" id="KW-1185">Reference proteome</keyword>
<dbReference type="InterPro" id="IPR013022">
    <property type="entry name" value="Xyl_isomerase-like_TIM-brl"/>
</dbReference>
<dbReference type="Pfam" id="PF01261">
    <property type="entry name" value="AP_endonuc_2"/>
    <property type="match status" value="1"/>
</dbReference>
<dbReference type="AlphaFoldDB" id="A0A498CUK7"/>
<reference evidence="2 3" key="1">
    <citation type="submission" date="2018-10" db="EMBL/GenBank/DDBJ databases">
        <title>Anaerotruncus faecis sp. nov., isolated from human feces.</title>
        <authorList>
            <person name="Wang Y.-J."/>
        </authorList>
    </citation>
    <scope>NUCLEOTIDE SEQUENCE [LARGE SCALE GENOMIC DNA]</scope>
    <source>
        <strain evidence="2 3">22A2-44</strain>
    </source>
</reference>
<gene>
    <name evidence="2" type="ORF">D4A47_01980</name>
</gene>
<accession>A0A498CUK7</accession>
<organism evidence="2 3">
    <name type="scientific">Anaerotruncus massiliensis</name>
    <name type="common">ex Liu et al. 2021</name>
    <dbReference type="NCBI Taxonomy" id="2321404"/>
    <lineage>
        <taxon>Bacteria</taxon>
        <taxon>Bacillati</taxon>
        <taxon>Bacillota</taxon>
        <taxon>Clostridia</taxon>
        <taxon>Eubacteriales</taxon>
        <taxon>Oscillospiraceae</taxon>
        <taxon>Anaerotruncus</taxon>
    </lineage>
</organism>
<evidence type="ECO:0000313" key="2">
    <source>
        <dbReference type="EMBL" id="RLL14772.1"/>
    </source>
</evidence>
<feature type="domain" description="Xylose isomerase-like TIM barrel" evidence="1">
    <location>
        <begin position="21"/>
        <end position="245"/>
    </location>
</feature>
<dbReference type="Proteomes" id="UP000276301">
    <property type="component" value="Unassembled WGS sequence"/>
</dbReference>
<dbReference type="RefSeq" id="WP_121585901.1">
    <property type="nucleotide sequence ID" value="NZ_RCHT01000001.1"/>
</dbReference>
<name>A0A498CUK7_9FIRM</name>
<dbReference type="Gene3D" id="3.20.20.150">
    <property type="entry name" value="Divalent-metal-dependent TIM barrel enzymes"/>
    <property type="match status" value="1"/>
</dbReference>
<evidence type="ECO:0000313" key="3">
    <source>
        <dbReference type="Proteomes" id="UP000276301"/>
    </source>
</evidence>
<dbReference type="GO" id="GO:0016853">
    <property type="term" value="F:isomerase activity"/>
    <property type="evidence" value="ECO:0007669"/>
    <property type="project" value="UniProtKB-KW"/>
</dbReference>
<comment type="caution">
    <text evidence="2">The sequence shown here is derived from an EMBL/GenBank/DDBJ whole genome shotgun (WGS) entry which is preliminary data.</text>
</comment>
<dbReference type="PANTHER" id="PTHR12110:SF41">
    <property type="entry name" value="INOSOSE DEHYDRATASE"/>
    <property type="match status" value="1"/>
</dbReference>
<dbReference type="EMBL" id="RCHT01000001">
    <property type="protein sequence ID" value="RLL14772.1"/>
    <property type="molecule type" value="Genomic_DNA"/>
</dbReference>
<sequence length="262" mass="28924">MLAGISTACFYPELTERGLSYIAGLGAQAAEVFFNAPSELDDGYLRELRRTADGGGTRILSVHPFTSGLEPLLFFSDYRRRFADGIAFYQRYFHAANLLGAKLFVFHGDRRNTTRSRRFYFDRFAELCEAGRRMGVTVAQENVPRCAGYCPDFFTDMRAYLPGARFVLDIKQCVRAGYSPAEMADAMGEGLVHLHVSDHGARGDCLPLGAGELDLAALLGRVRGYGFDGGVMLELYRDSYGGYGELDDSYARILAAIHAENG</sequence>
<proteinExistence type="predicted"/>